<proteinExistence type="inferred from homology"/>
<dbReference type="Pfam" id="PF17782">
    <property type="entry name" value="WHD_DprA"/>
    <property type="match status" value="1"/>
</dbReference>
<dbReference type="EMBL" id="ANIN01000001">
    <property type="protein sequence ID" value="ELA09156.1"/>
    <property type="molecule type" value="Genomic_DNA"/>
</dbReference>
<dbReference type="NCBIfam" id="TIGR00732">
    <property type="entry name" value="dprA"/>
    <property type="match status" value="1"/>
</dbReference>
<dbReference type="STRING" id="1230338.MOMA_02075"/>
<dbReference type="GO" id="GO:0009294">
    <property type="term" value="P:DNA-mediated transformation"/>
    <property type="evidence" value="ECO:0007669"/>
    <property type="project" value="InterPro"/>
</dbReference>
<organism evidence="4 5">
    <name type="scientific">Moraxella macacae 0408225</name>
    <dbReference type="NCBI Taxonomy" id="1230338"/>
    <lineage>
        <taxon>Bacteria</taxon>
        <taxon>Pseudomonadati</taxon>
        <taxon>Pseudomonadota</taxon>
        <taxon>Gammaproteobacteria</taxon>
        <taxon>Moraxellales</taxon>
        <taxon>Moraxellaceae</taxon>
        <taxon>Moraxella</taxon>
    </lineage>
</organism>
<comment type="similarity">
    <text evidence="1">Belongs to the DprA/Smf family.</text>
</comment>
<name>L2F8T1_9GAMM</name>
<dbReference type="InterPro" id="IPR057666">
    <property type="entry name" value="DrpA_SLOG"/>
</dbReference>
<reference evidence="4 5" key="1">
    <citation type="journal article" date="2013" name="Genome Announc.">
        <title>Genome Sequence of Moraxella macacae 0408225, a Novel Bacterial Species Isolated from a Cynomolgus Macaque with Epistaxis.</title>
        <authorList>
            <person name="Ladner J.T."/>
            <person name="Whitehouse C.A."/>
            <person name="Koroleva G.I."/>
            <person name="Palacios G.F."/>
        </authorList>
    </citation>
    <scope>NUCLEOTIDE SEQUENCE [LARGE SCALE GENOMIC DNA]</scope>
    <source>
        <strain evidence="4 5">0408225</strain>
    </source>
</reference>
<dbReference type="PANTHER" id="PTHR43022">
    <property type="entry name" value="PROTEIN SMF"/>
    <property type="match status" value="1"/>
</dbReference>
<dbReference type="InterPro" id="IPR036388">
    <property type="entry name" value="WH-like_DNA-bd_sf"/>
</dbReference>
<sequence length="424" mass="47300">MPNSFLHSPNTELNAEQQAILTLWQLTSMSLSGFSKLINHFHTAKQALQAKHSDWQHLNLHKSHLQRFDEFIKNQRQSAFLQTTLQQLQSGEYGVIFADNPQFPPLLKEIYDPPPLLFFQGNVQALSMPQLAIVGSRKLTAHAQKIAFDMAQFLAYEGLWITSGLAEGVDRQAHLGALTQNNVTKQGRTVAVLGTGIQLCYPRQHLALKQQIIKTGGCVISELLPDIPPHNHNFPRRNRLVAGLSLGALVVEAQLQSGSLITARLSNEQGKQVFAIPSHIDNENAKGCHQLIREGATLIDHPAQILEDLAMFQSPFSQIQQTETEDNQTITTKQDSTQRIEIQQPNLQKDNKDNAQPNIGNSINHQIPPHLLTLLNQMDWVGQDLDSLVEKTNLDIATLSGQLIELEIMGLIMSQAGLYLRCRS</sequence>
<comment type="caution">
    <text evidence="4">The sequence shown here is derived from an EMBL/GenBank/DDBJ whole genome shotgun (WGS) entry which is preliminary data.</text>
</comment>
<dbReference type="InterPro" id="IPR041614">
    <property type="entry name" value="DprA_WH"/>
</dbReference>
<dbReference type="Pfam" id="PF02481">
    <property type="entry name" value="DNA_processg_A"/>
    <property type="match status" value="1"/>
</dbReference>
<dbReference type="eggNOG" id="COG0758">
    <property type="taxonomic scope" value="Bacteria"/>
</dbReference>
<protein>
    <submittedName>
        <fullName evidence="4">DNA processing protein</fullName>
    </submittedName>
</protein>
<evidence type="ECO:0000313" key="5">
    <source>
        <dbReference type="Proteomes" id="UP000023795"/>
    </source>
</evidence>
<dbReference type="Proteomes" id="UP000023795">
    <property type="component" value="Unassembled WGS sequence"/>
</dbReference>
<dbReference type="InterPro" id="IPR003488">
    <property type="entry name" value="DprA"/>
</dbReference>
<evidence type="ECO:0000313" key="4">
    <source>
        <dbReference type="EMBL" id="ELA09156.1"/>
    </source>
</evidence>
<dbReference type="PATRIC" id="fig|1230338.3.peg.460"/>
<dbReference type="RefSeq" id="WP_009766976.1">
    <property type="nucleotide sequence ID" value="NZ_ANIN01000001.1"/>
</dbReference>
<feature type="domain" description="DprA winged helix" evidence="3">
    <location>
        <begin position="373"/>
        <end position="417"/>
    </location>
</feature>
<dbReference type="Gene3D" id="1.10.10.10">
    <property type="entry name" value="Winged helix-like DNA-binding domain superfamily/Winged helix DNA-binding domain"/>
    <property type="match status" value="1"/>
</dbReference>
<dbReference type="SUPFAM" id="SSF102405">
    <property type="entry name" value="MCP/YpsA-like"/>
    <property type="match status" value="1"/>
</dbReference>
<accession>L2F8T1</accession>
<evidence type="ECO:0000256" key="1">
    <source>
        <dbReference type="ARBA" id="ARBA00006525"/>
    </source>
</evidence>
<evidence type="ECO:0000259" key="2">
    <source>
        <dbReference type="Pfam" id="PF02481"/>
    </source>
</evidence>
<feature type="domain" description="Smf/DprA SLOG" evidence="2">
    <location>
        <begin position="95"/>
        <end position="309"/>
    </location>
</feature>
<keyword evidence="5" id="KW-1185">Reference proteome</keyword>
<dbReference type="AlphaFoldDB" id="L2F8T1"/>
<gene>
    <name evidence="4" type="ORF">MOMA_02075</name>
</gene>
<evidence type="ECO:0000259" key="3">
    <source>
        <dbReference type="Pfam" id="PF17782"/>
    </source>
</evidence>
<dbReference type="Gene3D" id="3.40.50.450">
    <property type="match status" value="1"/>
</dbReference>
<dbReference type="PANTHER" id="PTHR43022:SF1">
    <property type="entry name" value="PROTEIN SMF"/>
    <property type="match status" value="1"/>
</dbReference>